<name>A0ABD2MSS5_9CUCU</name>
<sequence length="117" mass="14031">MHVYHMYDIPYKNLSLPQLPSFALEKNEEMKWETTTLHQIEDFYIIRQGDLVLPPECLTALLKELKEDCPRIRKPITRDLYQLEDKTIISQNNTWIFETCENITKWIKIPIVTFFIS</sequence>
<evidence type="ECO:0000313" key="1">
    <source>
        <dbReference type="EMBL" id="KAL3269156.1"/>
    </source>
</evidence>
<dbReference type="Proteomes" id="UP001516400">
    <property type="component" value="Unassembled WGS sequence"/>
</dbReference>
<dbReference type="EMBL" id="JABFTP020000021">
    <property type="protein sequence ID" value="KAL3269156.1"/>
    <property type="molecule type" value="Genomic_DNA"/>
</dbReference>
<keyword evidence="2" id="KW-1185">Reference proteome</keyword>
<dbReference type="AlphaFoldDB" id="A0ABD2MSS5"/>
<comment type="caution">
    <text evidence="1">The sequence shown here is derived from an EMBL/GenBank/DDBJ whole genome shotgun (WGS) entry which is preliminary data.</text>
</comment>
<organism evidence="1 2">
    <name type="scientific">Cryptolaemus montrouzieri</name>
    <dbReference type="NCBI Taxonomy" id="559131"/>
    <lineage>
        <taxon>Eukaryota</taxon>
        <taxon>Metazoa</taxon>
        <taxon>Ecdysozoa</taxon>
        <taxon>Arthropoda</taxon>
        <taxon>Hexapoda</taxon>
        <taxon>Insecta</taxon>
        <taxon>Pterygota</taxon>
        <taxon>Neoptera</taxon>
        <taxon>Endopterygota</taxon>
        <taxon>Coleoptera</taxon>
        <taxon>Polyphaga</taxon>
        <taxon>Cucujiformia</taxon>
        <taxon>Coccinelloidea</taxon>
        <taxon>Coccinellidae</taxon>
        <taxon>Scymninae</taxon>
        <taxon>Scymnini</taxon>
        <taxon>Cryptolaemus</taxon>
    </lineage>
</organism>
<gene>
    <name evidence="1" type="ORF">HHI36_008238</name>
</gene>
<evidence type="ECO:0000313" key="2">
    <source>
        <dbReference type="Proteomes" id="UP001516400"/>
    </source>
</evidence>
<accession>A0ABD2MSS5</accession>
<reference evidence="1 2" key="1">
    <citation type="journal article" date="2021" name="BMC Biol.">
        <title>Horizontally acquired antibacterial genes associated with adaptive radiation of ladybird beetles.</title>
        <authorList>
            <person name="Li H.S."/>
            <person name="Tang X.F."/>
            <person name="Huang Y.H."/>
            <person name="Xu Z.Y."/>
            <person name="Chen M.L."/>
            <person name="Du X.Y."/>
            <person name="Qiu B.Y."/>
            <person name="Chen P.T."/>
            <person name="Zhang W."/>
            <person name="Slipinski A."/>
            <person name="Escalona H.E."/>
            <person name="Waterhouse R.M."/>
            <person name="Zwick A."/>
            <person name="Pang H."/>
        </authorList>
    </citation>
    <scope>NUCLEOTIDE SEQUENCE [LARGE SCALE GENOMIC DNA]</scope>
    <source>
        <strain evidence="1">SYSU2018</strain>
    </source>
</reference>
<proteinExistence type="predicted"/>
<protein>
    <submittedName>
        <fullName evidence="1">Uncharacterized protein</fullName>
    </submittedName>
</protein>